<name>A0A8T0EZH4_ARGBR</name>
<dbReference type="AlphaFoldDB" id="A0A8T0EZH4"/>
<sequence>MDVSALKAQRKELRTAFSLSLKKIESELMKEPMDLKLLSILKVQITDKFQRIDTCQNQVSALFLEMKEAEQLYLIDMEEAENYLDRYIEIYSRVDLKLQQAANPTKLKGKVLICRKLNWKKFSGEAKDFLVF</sequence>
<reference evidence="1" key="1">
    <citation type="journal article" date="2020" name="bioRxiv">
        <title>Chromosome-level reference genome of the European wasp spider Argiope bruennichi: a resource for studies on range expansion and evolutionary adaptation.</title>
        <authorList>
            <person name="Sheffer M.M."/>
            <person name="Hoppe A."/>
            <person name="Krehenwinkel H."/>
            <person name="Uhl G."/>
            <person name="Kuss A.W."/>
            <person name="Jensen L."/>
            <person name="Jensen C."/>
            <person name="Gillespie R.G."/>
            <person name="Hoff K.J."/>
            <person name="Prost S."/>
        </authorList>
    </citation>
    <scope>NUCLEOTIDE SEQUENCE</scope>
</reference>
<accession>A0A8T0EZH4</accession>
<reference evidence="1" key="2">
    <citation type="submission" date="2020-06" db="EMBL/GenBank/DDBJ databases">
        <authorList>
            <person name="Sheffer M."/>
        </authorList>
    </citation>
    <scope>NUCLEOTIDE SEQUENCE</scope>
</reference>
<organism evidence="1 2">
    <name type="scientific">Argiope bruennichi</name>
    <name type="common">Wasp spider</name>
    <name type="synonym">Aranea bruennichi</name>
    <dbReference type="NCBI Taxonomy" id="94029"/>
    <lineage>
        <taxon>Eukaryota</taxon>
        <taxon>Metazoa</taxon>
        <taxon>Ecdysozoa</taxon>
        <taxon>Arthropoda</taxon>
        <taxon>Chelicerata</taxon>
        <taxon>Arachnida</taxon>
        <taxon>Araneae</taxon>
        <taxon>Araneomorphae</taxon>
        <taxon>Entelegynae</taxon>
        <taxon>Araneoidea</taxon>
        <taxon>Araneidae</taxon>
        <taxon>Argiope</taxon>
    </lineage>
</organism>
<evidence type="ECO:0000313" key="2">
    <source>
        <dbReference type="Proteomes" id="UP000807504"/>
    </source>
</evidence>
<proteinExistence type="predicted"/>
<evidence type="ECO:0000313" key="1">
    <source>
        <dbReference type="EMBL" id="KAF8783470.1"/>
    </source>
</evidence>
<dbReference type="Proteomes" id="UP000807504">
    <property type="component" value="Unassembled WGS sequence"/>
</dbReference>
<dbReference type="EMBL" id="JABXBU010001863">
    <property type="protein sequence ID" value="KAF8783470.1"/>
    <property type="molecule type" value="Genomic_DNA"/>
</dbReference>
<keyword evidence="2" id="KW-1185">Reference proteome</keyword>
<gene>
    <name evidence="1" type="ORF">HNY73_013627</name>
</gene>
<protein>
    <submittedName>
        <fullName evidence="1">Uncharacterized protein</fullName>
    </submittedName>
</protein>
<comment type="caution">
    <text evidence="1">The sequence shown here is derived from an EMBL/GenBank/DDBJ whole genome shotgun (WGS) entry which is preliminary data.</text>
</comment>